<protein>
    <submittedName>
        <fullName evidence="2">Uncharacterized protein</fullName>
    </submittedName>
</protein>
<dbReference type="InterPro" id="IPR045749">
    <property type="entry name" value="DUF6090"/>
</dbReference>
<accession>A0A7Y3RLZ3</accession>
<evidence type="ECO:0000256" key="1">
    <source>
        <dbReference type="SAM" id="Phobius"/>
    </source>
</evidence>
<dbReference type="Proteomes" id="UP000536835">
    <property type="component" value="Unassembled WGS sequence"/>
</dbReference>
<gene>
    <name evidence="2" type="ORF">HK107_09390</name>
</gene>
<dbReference type="RefSeq" id="WP_173199080.1">
    <property type="nucleotide sequence ID" value="NZ_JABFCX010000003.1"/>
</dbReference>
<keyword evidence="1" id="KW-0812">Transmembrane</keyword>
<dbReference type="EMBL" id="JABFCX010000003">
    <property type="protein sequence ID" value="NNU16532.1"/>
    <property type="molecule type" value="Genomic_DNA"/>
</dbReference>
<feature type="transmembrane region" description="Helical" evidence="1">
    <location>
        <begin position="15"/>
        <end position="35"/>
    </location>
</feature>
<proteinExistence type="predicted"/>
<evidence type="ECO:0000313" key="3">
    <source>
        <dbReference type="Proteomes" id="UP000536835"/>
    </source>
</evidence>
<organism evidence="2 3">
    <name type="scientific">Parvularcula mediterranea</name>
    <dbReference type="NCBI Taxonomy" id="2732508"/>
    <lineage>
        <taxon>Bacteria</taxon>
        <taxon>Pseudomonadati</taxon>
        <taxon>Pseudomonadota</taxon>
        <taxon>Alphaproteobacteria</taxon>
        <taxon>Parvularculales</taxon>
        <taxon>Parvularculaceae</taxon>
        <taxon>Parvularcula</taxon>
    </lineage>
</organism>
<evidence type="ECO:0000313" key="2">
    <source>
        <dbReference type="EMBL" id="NNU16532.1"/>
    </source>
</evidence>
<sequence>MLFRRVLDHVRSQNWLAVGIDFVIVVVGVFIGIQVSNWNEARVNRDAEAAYLELLQQDLRASIVEVESQIEFEQFMVEIGNGVLPLIDGQPSELRRRKIGMTLDQLGARRTLIIESPTFLDLQSSGRLGLISNPDLRRAIVSYFFGIKRLEAVIDKNNATFIDDGFNRFTDDISVGSWVWDTEIMGMAAPAVFDTINQTRRERIDPSLMATGGSVLMLPASADVWSDVKSRVGKRSGVAAANEAIANRLRSETVELESRIEAYLGGADQ</sequence>
<keyword evidence="1" id="KW-0472">Membrane</keyword>
<reference evidence="2 3" key="1">
    <citation type="submission" date="2020-05" db="EMBL/GenBank/DDBJ databases">
        <title>Parvularcula mediterraneae sp. nov., isolated from polypropylene straw from shallow seawater of the seashore of Laganas in Zakynthos island, Greece.</title>
        <authorList>
            <person name="Szabo I."/>
            <person name="Al-Omari J."/>
            <person name="Rado J."/>
            <person name="Szerdahelyi G.S."/>
        </authorList>
    </citation>
    <scope>NUCLEOTIDE SEQUENCE [LARGE SCALE GENOMIC DNA]</scope>
    <source>
        <strain evidence="2 3">ZS-1/3</strain>
    </source>
</reference>
<comment type="caution">
    <text evidence="2">The sequence shown here is derived from an EMBL/GenBank/DDBJ whole genome shotgun (WGS) entry which is preliminary data.</text>
</comment>
<dbReference type="AlphaFoldDB" id="A0A7Y3RLZ3"/>
<dbReference type="Pfam" id="PF19578">
    <property type="entry name" value="DUF6090"/>
    <property type="match status" value="1"/>
</dbReference>
<keyword evidence="1" id="KW-1133">Transmembrane helix</keyword>
<name>A0A7Y3RLZ3_9PROT</name>
<keyword evidence="3" id="KW-1185">Reference proteome</keyword>